<evidence type="ECO:0000313" key="4">
    <source>
        <dbReference type="Proteomes" id="UP000753961"/>
    </source>
</evidence>
<proteinExistence type="predicted"/>
<comment type="caution">
    <text evidence="3">The sequence shown here is derived from an EMBL/GenBank/DDBJ whole genome shotgun (WGS) entry which is preliminary data.</text>
</comment>
<protein>
    <submittedName>
        <fullName evidence="3">Gfo/Idh/MocA family oxidoreductase</fullName>
    </submittedName>
</protein>
<dbReference type="SUPFAM" id="SSF55347">
    <property type="entry name" value="Glyceraldehyde-3-phosphate dehydrogenase-like, C-terminal domain"/>
    <property type="match status" value="1"/>
</dbReference>
<reference evidence="3" key="1">
    <citation type="submission" date="2021-06" db="EMBL/GenBank/DDBJ databases">
        <title>44 bacteria genomes isolated from Dapeng, Shenzhen.</title>
        <authorList>
            <person name="Zheng W."/>
            <person name="Yu S."/>
            <person name="Huang Y."/>
        </authorList>
    </citation>
    <scope>NUCLEOTIDE SEQUENCE</scope>
    <source>
        <strain evidence="3">DP5N28-2</strain>
    </source>
</reference>
<dbReference type="InterPro" id="IPR000683">
    <property type="entry name" value="Gfo/Idh/MocA-like_OxRdtase_N"/>
</dbReference>
<dbReference type="PANTHER" id="PTHR43818">
    <property type="entry name" value="BCDNA.GH03377"/>
    <property type="match status" value="1"/>
</dbReference>
<dbReference type="Pfam" id="PF01408">
    <property type="entry name" value="GFO_IDH_MocA"/>
    <property type="match status" value="1"/>
</dbReference>
<dbReference type="InterPro" id="IPR043906">
    <property type="entry name" value="Gfo/Idh/MocA_OxRdtase_bact_C"/>
</dbReference>
<feature type="domain" description="Gfo/Idh/MocA-like oxidoreductase bacterial type C-terminal" evidence="2">
    <location>
        <begin position="202"/>
        <end position="256"/>
    </location>
</feature>
<accession>A0A953HXK0</accession>
<name>A0A953HXK0_9BACT</name>
<dbReference type="RefSeq" id="WP_222581600.1">
    <property type="nucleotide sequence ID" value="NZ_JAHVHU010000022.1"/>
</dbReference>
<dbReference type="Proteomes" id="UP000753961">
    <property type="component" value="Unassembled WGS sequence"/>
</dbReference>
<feature type="domain" description="Gfo/Idh/MocA-like oxidoreductase N-terminal" evidence="1">
    <location>
        <begin position="38"/>
        <end position="156"/>
    </location>
</feature>
<evidence type="ECO:0000313" key="3">
    <source>
        <dbReference type="EMBL" id="MBY5960055.1"/>
    </source>
</evidence>
<dbReference type="SUPFAM" id="SSF51735">
    <property type="entry name" value="NAD(P)-binding Rossmann-fold domains"/>
    <property type="match status" value="1"/>
</dbReference>
<dbReference type="GO" id="GO:0000166">
    <property type="term" value="F:nucleotide binding"/>
    <property type="evidence" value="ECO:0007669"/>
    <property type="project" value="InterPro"/>
</dbReference>
<evidence type="ECO:0000259" key="1">
    <source>
        <dbReference type="Pfam" id="PF01408"/>
    </source>
</evidence>
<dbReference type="Pfam" id="PF19051">
    <property type="entry name" value="GFO_IDH_MocA_C2"/>
    <property type="match status" value="1"/>
</dbReference>
<dbReference type="Gene3D" id="3.30.360.10">
    <property type="entry name" value="Dihydrodipicolinate Reductase, domain 2"/>
    <property type="match status" value="1"/>
</dbReference>
<dbReference type="EMBL" id="JAHVHU010000022">
    <property type="protein sequence ID" value="MBY5960055.1"/>
    <property type="molecule type" value="Genomic_DNA"/>
</dbReference>
<evidence type="ECO:0000259" key="2">
    <source>
        <dbReference type="Pfam" id="PF19051"/>
    </source>
</evidence>
<dbReference type="Gene3D" id="3.40.50.720">
    <property type="entry name" value="NAD(P)-binding Rossmann-like Domain"/>
    <property type="match status" value="1"/>
</dbReference>
<dbReference type="AlphaFoldDB" id="A0A953HXK0"/>
<keyword evidence="4" id="KW-1185">Reference proteome</keyword>
<gene>
    <name evidence="3" type="ORF">KUV50_18025</name>
</gene>
<sequence>MKRRKFIKDSVVGASAFTIVPGSILAKPGRVAPSDKLDIAVIGAGGRGNAHWSGAKESGRANIVALVDVDDKRAANAYRSNPKAKRLKDYRKLENIQDEFDAVMVATPDHTHGVIGMAMMDMGKHAYIEKPLAHDIYEVRQLTEKAAEKNLVTQMGNHGSSGDGIREICEWVWAGMIGDVTEAYCWTNRPVWPQGKPAPTGASPIPDTLDWDLWQGPVPFNHYSPQYLPFKWRGWWDYGTGALGDMGCHIIDPVFKALKLGYPTEVTSSNTTVWVDDFVEADFEKSCPPSSVSHLRFPEREGMPAVKLHWYDGGLMPSFPEGIDPNEKLGNWDGGILLVGDKGMLSAGCYGLNPKLHYPNGNPNMNKPKPSLDRVEDGMDGHMKQWIVACLDGGETSSPLSYAGPLSETVLMGNLGIRSYQMKQLQEGKTPTSWAPYDYPGRKRLLWDGKNMKVTNFDPANQFVRREYRDGWSLT</sequence>
<dbReference type="PANTHER" id="PTHR43818:SF10">
    <property type="entry name" value="NADH-DEPENDENT DEHYDROGENASE-RELATED"/>
    <property type="match status" value="1"/>
</dbReference>
<dbReference type="InterPro" id="IPR036291">
    <property type="entry name" value="NAD(P)-bd_dom_sf"/>
</dbReference>
<organism evidence="3 4">
    <name type="scientific">Membranihabitans marinus</name>
    <dbReference type="NCBI Taxonomy" id="1227546"/>
    <lineage>
        <taxon>Bacteria</taxon>
        <taxon>Pseudomonadati</taxon>
        <taxon>Bacteroidota</taxon>
        <taxon>Saprospiria</taxon>
        <taxon>Saprospirales</taxon>
        <taxon>Saprospiraceae</taxon>
        <taxon>Membranihabitans</taxon>
    </lineage>
</organism>
<dbReference type="InterPro" id="IPR050463">
    <property type="entry name" value="Gfo/Idh/MocA_oxidrdct_glycsds"/>
</dbReference>